<proteinExistence type="predicted"/>
<evidence type="ECO:0000313" key="3">
    <source>
        <dbReference type="Proteomes" id="UP000800235"/>
    </source>
</evidence>
<feature type="compositionally biased region" description="Low complexity" evidence="1">
    <location>
        <begin position="132"/>
        <end position="143"/>
    </location>
</feature>
<keyword evidence="3" id="KW-1185">Reference proteome</keyword>
<reference evidence="2" key="1">
    <citation type="journal article" date="2020" name="Stud. Mycol.">
        <title>101 Dothideomycetes genomes: a test case for predicting lifestyles and emergence of pathogens.</title>
        <authorList>
            <person name="Haridas S."/>
            <person name="Albert R."/>
            <person name="Binder M."/>
            <person name="Bloem J."/>
            <person name="Labutti K."/>
            <person name="Salamov A."/>
            <person name="Andreopoulos B."/>
            <person name="Baker S."/>
            <person name="Barry K."/>
            <person name="Bills G."/>
            <person name="Bluhm B."/>
            <person name="Cannon C."/>
            <person name="Castanera R."/>
            <person name="Culley D."/>
            <person name="Daum C."/>
            <person name="Ezra D."/>
            <person name="Gonzalez J."/>
            <person name="Henrissat B."/>
            <person name="Kuo A."/>
            <person name="Liang C."/>
            <person name="Lipzen A."/>
            <person name="Lutzoni F."/>
            <person name="Magnuson J."/>
            <person name="Mondo S."/>
            <person name="Nolan M."/>
            <person name="Ohm R."/>
            <person name="Pangilinan J."/>
            <person name="Park H.-J."/>
            <person name="Ramirez L."/>
            <person name="Alfaro M."/>
            <person name="Sun H."/>
            <person name="Tritt A."/>
            <person name="Yoshinaga Y."/>
            <person name="Zwiers L.-H."/>
            <person name="Turgeon B."/>
            <person name="Goodwin S."/>
            <person name="Spatafora J."/>
            <person name="Crous P."/>
            <person name="Grigoriev I."/>
        </authorList>
    </citation>
    <scope>NUCLEOTIDE SEQUENCE</scope>
    <source>
        <strain evidence="2">CBS 130266</strain>
    </source>
</reference>
<feature type="region of interest" description="Disordered" evidence="1">
    <location>
        <begin position="120"/>
        <end position="143"/>
    </location>
</feature>
<dbReference type="EMBL" id="MU007025">
    <property type="protein sequence ID" value="KAF2432497.1"/>
    <property type="molecule type" value="Genomic_DNA"/>
</dbReference>
<dbReference type="Proteomes" id="UP000800235">
    <property type="component" value="Unassembled WGS sequence"/>
</dbReference>
<accession>A0A9P4NVP7</accession>
<evidence type="ECO:0000256" key="1">
    <source>
        <dbReference type="SAM" id="MobiDB-lite"/>
    </source>
</evidence>
<evidence type="ECO:0000313" key="2">
    <source>
        <dbReference type="EMBL" id="KAF2432497.1"/>
    </source>
</evidence>
<name>A0A9P4NVP7_9PEZI</name>
<organism evidence="2 3">
    <name type="scientific">Tothia fuscella</name>
    <dbReference type="NCBI Taxonomy" id="1048955"/>
    <lineage>
        <taxon>Eukaryota</taxon>
        <taxon>Fungi</taxon>
        <taxon>Dikarya</taxon>
        <taxon>Ascomycota</taxon>
        <taxon>Pezizomycotina</taxon>
        <taxon>Dothideomycetes</taxon>
        <taxon>Pleosporomycetidae</taxon>
        <taxon>Venturiales</taxon>
        <taxon>Cylindrosympodiaceae</taxon>
        <taxon>Tothia</taxon>
    </lineage>
</organism>
<gene>
    <name evidence="2" type="ORF">EJ08DRAFT_120830</name>
</gene>
<comment type="caution">
    <text evidence="2">The sequence shown here is derived from an EMBL/GenBank/DDBJ whole genome shotgun (WGS) entry which is preliminary data.</text>
</comment>
<dbReference type="AlphaFoldDB" id="A0A9P4NVP7"/>
<protein>
    <submittedName>
        <fullName evidence="2">Uncharacterized protein</fullName>
    </submittedName>
</protein>
<sequence length="143" mass="15886">MSSMIIPSFLFIMLESHYLQFHLFRISIPSFATPSSRASLHHFLIYAHTKFALLASGSTLTHAMLSYALPSLLVHASHRSESICGSGSNFLPFPAPKCHRYETSLDMDFFHSQNLPSRHISPPRHLAPPPASSLSPSSKFPLP</sequence>